<gene>
    <name evidence="2" type="ORF">CHIRRI_LOCUS3076</name>
</gene>
<reference evidence="2" key="2">
    <citation type="submission" date="2022-10" db="EMBL/GenBank/DDBJ databases">
        <authorList>
            <consortium name="ENA_rothamsted_submissions"/>
            <consortium name="culmorum"/>
            <person name="King R."/>
        </authorList>
    </citation>
    <scope>NUCLEOTIDE SEQUENCE</scope>
</reference>
<protein>
    <submittedName>
        <fullName evidence="2">Uncharacterized protein</fullName>
    </submittedName>
</protein>
<sequence length="138" mass="15202">MEIYRFMVVIVILTGSSAFSAMSPFEKMHCVFNSASDDPESCLLGSKVNVCGAIKCLKTIGQHCSRKSNEYKIKGNECAKDLICDCDQKCSGCINVNGEQKCRLSENCMPGVMGKRSQMTENFDYPSAGHDRMVAVYS</sequence>
<keyword evidence="1" id="KW-0732">Signal</keyword>
<feature type="chain" id="PRO_5040347940" evidence="1">
    <location>
        <begin position="19"/>
        <end position="138"/>
    </location>
</feature>
<dbReference type="AlphaFoldDB" id="A0A9N9RNS0"/>
<evidence type="ECO:0000313" key="3">
    <source>
        <dbReference type="Proteomes" id="UP001153620"/>
    </source>
</evidence>
<dbReference type="EMBL" id="OU895877">
    <property type="protein sequence ID" value="CAG9800125.1"/>
    <property type="molecule type" value="Genomic_DNA"/>
</dbReference>
<accession>A0A9N9RNS0</accession>
<name>A0A9N9RNS0_9DIPT</name>
<dbReference type="OrthoDB" id="10437471at2759"/>
<evidence type="ECO:0000256" key="1">
    <source>
        <dbReference type="SAM" id="SignalP"/>
    </source>
</evidence>
<organism evidence="2 3">
    <name type="scientific">Chironomus riparius</name>
    <dbReference type="NCBI Taxonomy" id="315576"/>
    <lineage>
        <taxon>Eukaryota</taxon>
        <taxon>Metazoa</taxon>
        <taxon>Ecdysozoa</taxon>
        <taxon>Arthropoda</taxon>
        <taxon>Hexapoda</taxon>
        <taxon>Insecta</taxon>
        <taxon>Pterygota</taxon>
        <taxon>Neoptera</taxon>
        <taxon>Endopterygota</taxon>
        <taxon>Diptera</taxon>
        <taxon>Nematocera</taxon>
        <taxon>Chironomoidea</taxon>
        <taxon>Chironomidae</taxon>
        <taxon>Chironominae</taxon>
        <taxon>Chironomus</taxon>
    </lineage>
</organism>
<reference evidence="2" key="1">
    <citation type="submission" date="2022-01" db="EMBL/GenBank/DDBJ databases">
        <authorList>
            <person name="King R."/>
        </authorList>
    </citation>
    <scope>NUCLEOTIDE SEQUENCE</scope>
</reference>
<evidence type="ECO:0000313" key="2">
    <source>
        <dbReference type="EMBL" id="CAG9800125.1"/>
    </source>
</evidence>
<proteinExistence type="predicted"/>
<feature type="signal peptide" evidence="1">
    <location>
        <begin position="1"/>
        <end position="18"/>
    </location>
</feature>
<keyword evidence="3" id="KW-1185">Reference proteome</keyword>
<dbReference type="Proteomes" id="UP001153620">
    <property type="component" value="Chromosome 1"/>
</dbReference>